<evidence type="ECO:0000256" key="3">
    <source>
        <dbReference type="ARBA" id="ARBA00022692"/>
    </source>
</evidence>
<evidence type="ECO:0000313" key="7">
    <source>
        <dbReference type="EMBL" id="MBK5928698.1"/>
    </source>
</evidence>
<feature type="transmembrane region" description="Helical" evidence="6">
    <location>
        <begin position="296"/>
        <end position="323"/>
    </location>
</feature>
<feature type="transmembrane region" description="Helical" evidence="6">
    <location>
        <begin position="184"/>
        <end position="207"/>
    </location>
</feature>
<keyword evidence="8" id="KW-1185">Reference proteome</keyword>
<dbReference type="PIRSF" id="PIRSF016565">
    <property type="entry name" value="PucC"/>
    <property type="match status" value="1"/>
</dbReference>
<dbReference type="PANTHER" id="PTHR23538:SF1">
    <property type="entry name" value="44.5 KD BACTERIOCHLOROPHYLL SYNTHASE SUBUNIT"/>
    <property type="match status" value="1"/>
</dbReference>
<dbReference type="Gene3D" id="1.20.1250.20">
    <property type="entry name" value="MFS general substrate transporter like domains"/>
    <property type="match status" value="1"/>
</dbReference>
<dbReference type="GO" id="GO:0016020">
    <property type="term" value="C:membrane"/>
    <property type="evidence" value="ECO:0007669"/>
    <property type="project" value="UniProtKB-SubCell"/>
</dbReference>
<dbReference type="InterPro" id="IPR026036">
    <property type="entry name" value="PucC"/>
</dbReference>
<name>A0A934TP83_9RHOB</name>
<protein>
    <submittedName>
        <fullName evidence="7">MFS transporter</fullName>
    </submittedName>
</protein>
<feature type="transmembrane region" description="Helical" evidence="6">
    <location>
        <begin position="360"/>
        <end position="387"/>
    </location>
</feature>
<keyword evidence="4 6" id="KW-1133">Transmembrane helix</keyword>
<evidence type="ECO:0000256" key="6">
    <source>
        <dbReference type="SAM" id="Phobius"/>
    </source>
</evidence>
<reference evidence="7" key="1">
    <citation type="submission" date="2017-05" db="EMBL/GenBank/DDBJ databases">
        <authorList>
            <person name="Imhoff J.F."/>
            <person name="Rahn T."/>
            <person name="Kuenzel S."/>
            <person name="Neulinger S.C."/>
        </authorList>
    </citation>
    <scope>NUCLEOTIDE SEQUENCE</scope>
    <source>
        <strain evidence="7">LMG 28126</strain>
    </source>
</reference>
<dbReference type="Pfam" id="PF03209">
    <property type="entry name" value="PUCC"/>
    <property type="match status" value="1"/>
</dbReference>
<keyword evidence="3 6" id="KW-0812">Transmembrane</keyword>
<dbReference type="PANTHER" id="PTHR23538">
    <property type="entry name" value="44.5 KD BACTERIOCHLOROPHYLL SYNTHASE SUBUNIT"/>
    <property type="match status" value="1"/>
</dbReference>
<dbReference type="EMBL" id="NHSD01000320">
    <property type="protein sequence ID" value="MBK5928698.1"/>
    <property type="molecule type" value="Genomic_DNA"/>
</dbReference>
<sequence>MARLDSKIAEGEKRPPLLKTLSIRALPFADAASADFPLRELLRLSLFQVAVGMAAVMLLGTLNRVMIVELSIPAMLVASMIALPVLVAPLRALFGFKSDTYRSAIGWKRIPFLWFGSLYQFGGLAIMPFALIVLSGDQTYEVPYAGEVLAAIAFVMTGLGMHMTQTAGLALASDRANDRTRPRVVALLYVMFLVGMGVSALVVGWLLRDFSQIRLVEVVQGAAALTLIINVIALWKQEAVRPMTRAEREAPRATFGDAWSDYLRGGQAGRLLAVVFLGAVAFNMQDVLLEPYGGEVLGLSVSATTLLTATWAAGSLVAFALAARWLSEGMDPYRMAGRGILAGIAAFAAVIFSAPLDSALIFYVGAFLIGWGGGLFAVATLTAAMLMPVQGLAGRGLALGAWGAAQATGAGLSIFAGGAIRDVVNAAALSGSLGEPLNTPATGYASVYATEVVLLFLTLVVLGPLVRSWGELQTPTGSPERIGLAELPS</sequence>
<accession>A0A934TP83</accession>
<evidence type="ECO:0000313" key="8">
    <source>
        <dbReference type="Proteomes" id="UP000706333"/>
    </source>
</evidence>
<reference evidence="7" key="2">
    <citation type="journal article" date="2020" name="Microorganisms">
        <title>Osmotic Adaptation and Compatible Solute Biosynthesis of Phototrophic Bacteria as Revealed from Genome Analyses.</title>
        <authorList>
            <person name="Imhoff J.F."/>
            <person name="Rahn T."/>
            <person name="Kunzel S."/>
            <person name="Keller A."/>
            <person name="Neulinger S.C."/>
        </authorList>
    </citation>
    <scope>NUCLEOTIDE SEQUENCE</scope>
    <source>
        <strain evidence="7">LMG 28126</strain>
    </source>
</reference>
<dbReference type="RefSeq" id="WP_201158475.1">
    <property type="nucleotide sequence ID" value="NZ_NHSD01000320.1"/>
</dbReference>
<feature type="transmembrane region" description="Helical" evidence="6">
    <location>
        <begin position="112"/>
        <end position="136"/>
    </location>
</feature>
<dbReference type="Proteomes" id="UP000706333">
    <property type="component" value="Unassembled WGS sequence"/>
</dbReference>
<feature type="transmembrane region" description="Helical" evidence="6">
    <location>
        <begin position="148"/>
        <end position="172"/>
    </location>
</feature>
<organism evidence="7 8">
    <name type="scientific">Rhodobaculum claviforme</name>
    <dbReference type="NCBI Taxonomy" id="1549854"/>
    <lineage>
        <taxon>Bacteria</taxon>
        <taxon>Pseudomonadati</taxon>
        <taxon>Pseudomonadota</taxon>
        <taxon>Alphaproteobacteria</taxon>
        <taxon>Rhodobacterales</taxon>
        <taxon>Paracoccaceae</taxon>
        <taxon>Rhodobaculum</taxon>
    </lineage>
</organism>
<dbReference type="InterPro" id="IPR036259">
    <property type="entry name" value="MFS_trans_sf"/>
</dbReference>
<feature type="transmembrane region" description="Helical" evidence="6">
    <location>
        <begin position="441"/>
        <end position="462"/>
    </location>
</feature>
<dbReference type="SUPFAM" id="SSF103473">
    <property type="entry name" value="MFS general substrate transporter"/>
    <property type="match status" value="1"/>
</dbReference>
<evidence type="ECO:0000256" key="4">
    <source>
        <dbReference type="ARBA" id="ARBA00022989"/>
    </source>
</evidence>
<evidence type="ECO:0000256" key="5">
    <source>
        <dbReference type="ARBA" id="ARBA00023136"/>
    </source>
</evidence>
<dbReference type="AlphaFoldDB" id="A0A934TP83"/>
<feature type="transmembrane region" description="Helical" evidence="6">
    <location>
        <begin position="335"/>
        <end position="354"/>
    </location>
</feature>
<comment type="subcellular location">
    <subcellularLocation>
        <location evidence="1">Membrane</location>
        <topology evidence="1">Multi-pass membrane protein</topology>
    </subcellularLocation>
</comment>
<dbReference type="CDD" id="cd06176">
    <property type="entry name" value="MFS_BCD_PucC-like"/>
    <property type="match status" value="1"/>
</dbReference>
<evidence type="ECO:0000256" key="1">
    <source>
        <dbReference type="ARBA" id="ARBA00004141"/>
    </source>
</evidence>
<feature type="transmembrane region" description="Helical" evidence="6">
    <location>
        <begin position="72"/>
        <end position="92"/>
    </location>
</feature>
<proteinExistence type="inferred from homology"/>
<gene>
    <name evidence="7" type="ORF">CCR87_15385</name>
</gene>
<feature type="transmembrane region" description="Helical" evidence="6">
    <location>
        <begin position="268"/>
        <end position="284"/>
    </location>
</feature>
<comment type="caution">
    <text evidence="7">The sequence shown here is derived from an EMBL/GenBank/DDBJ whole genome shotgun (WGS) entry which is preliminary data.</text>
</comment>
<feature type="transmembrane region" description="Helical" evidence="6">
    <location>
        <begin position="213"/>
        <end position="235"/>
    </location>
</feature>
<feature type="transmembrane region" description="Helical" evidence="6">
    <location>
        <begin position="41"/>
        <end position="60"/>
    </location>
</feature>
<dbReference type="InterPro" id="IPR004896">
    <property type="entry name" value="PucC-rel"/>
</dbReference>
<comment type="similarity">
    <text evidence="2">Belongs to the PucC family.</text>
</comment>
<evidence type="ECO:0000256" key="2">
    <source>
        <dbReference type="ARBA" id="ARBA00008412"/>
    </source>
</evidence>
<keyword evidence="5 6" id="KW-0472">Membrane</keyword>
<feature type="transmembrane region" description="Helical" evidence="6">
    <location>
        <begin position="399"/>
        <end position="421"/>
    </location>
</feature>